<dbReference type="EC" id="3.2.2.n1" evidence="2"/>
<dbReference type="RefSeq" id="WP_092985432.1">
    <property type="nucleotide sequence ID" value="NZ_FNFY01000006.1"/>
</dbReference>
<sequence length="200" mass="22446">MSVEFKSITVFCGATSGRLPEFEEAAYQLGRNIAEGGYELVYGGGSAGMMGAVANGTVDYGGKVTGVIPQFLVDRELAHQRLHKLEIVETMHERKAIMNELGDAIISLPGGAGTLEEFFEMYTWGQIGLHEKPLGLINTRNYFDPLLAMFDKMISEEYLDDKYMKQLFLGEDFSSLIHQFKDFEPVEVRTYKDLQKGHRS</sequence>
<dbReference type="STRING" id="576118.SAMN05216216_10671"/>
<evidence type="ECO:0000313" key="3">
    <source>
        <dbReference type="EMBL" id="SDK65250.1"/>
    </source>
</evidence>
<dbReference type="InterPro" id="IPR031100">
    <property type="entry name" value="LOG_fam"/>
</dbReference>
<name>A0A1G9DN71_9BACL</name>
<evidence type="ECO:0000256" key="2">
    <source>
        <dbReference type="RuleBase" id="RU363015"/>
    </source>
</evidence>
<evidence type="ECO:0000256" key="1">
    <source>
        <dbReference type="ARBA" id="ARBA00006763"/>
    </source>
</evidence>
<dbReference type="AlphaFoldDB" id="A0A1G9DN71"/>
<dbReference type="OrthoDB" id="9801098at2"/>
<comment type="similarity">
    <text evidence="1 2">Belongs to the LOG family.</text>
</comment>
<dbReference type="GO" id="GO:0009691">
    <property type="term" value="P:cytokinin biosynthetic process"/>
    <property type="evidence" value="ECO:0007669"/>
    <property type="project" value="UniProtKB-UniRule"/>
</dbReference>
<dbReference type="Pfam" id="PF03641">
    <property type="entry name" value="Lysine_decarbox"/>
    <property type="match status" value="1"/>
</dbReference>
<dbReference type="Gene3D" id="3.40.50.450">
    <property type="match status" value="1"/>
</dbReference>
<gene>
    <name evidence="3" type="ORF">SAMN05216216_10671</name>
</gene>
<dbReference type="PANTHER" id="PTHR31223">
    <property type="entry name" value="LOG FAMILY PROTEIN YJL055W"/>
    <property type="match status" value="1"/>
</dbReference>
<dbReference type="Proteomes" id="UP000199008">
    <property type="component" value="Unassembled WGS sequence"/>
</dbReference>
<organism evidence="3 4">
    <name type="scientific">Lacicoccus qingdaonensis</name>
    <dbReference type="NCBI Taxonomy" id="576118"/>
    <lineage>
        <taxon>Bacteria</taxon>
        <taxon>Bacillati</taxon>
        <taxon>Bacillota</taxon>
        <taxon>Bacilli</taxon>
        <taxon>Bacillales</taxon>
        <taxon>Salinicoccaceae</taxon>
        <taxon>Lacicoccus</taxon>
    </lineage>
</organism>
<proteinExistence type="inferred from homology"/>
<dbReference type="SUPFAM" id="SSF102405">
    <property type="entry name" value="MCP/YpsA-like"/>
    <property type="match status" value="1"/>
</dbReference>
<protein>
    <recommendedName>
        <fullName evidence="2">Cytokinin riboside 5'-monophosphate phosphoribohydrolase</fullName>
        <ecNumber evidence="2">3.2.2.n1</ecNumber>
    </recommendedName>
</protein>
<dbReference type="NCBIfam" id="TIGR00730">
    <property type="entry name" value="Rossman fold protein, TIGR00730 family"/>
    <property type="match status" value="1"/>
</dbReference>
<dbReference type="PANTHER" id="PTHR31223:SF70">
    <property type="entry name" value="LOG FAMILY PROTEIN YJL055W"/>
    <property type="match status" value="1"/>
</dbReference>
<keyword evidence="4" id="KW-1185">Reference proteome</keyword>
<keyword evidence="2" id="KW-0378">Hydrolase</keyword>
<reference evidence="4" key="1">
    <citation type="submission" date="2016-10" db="EMBL/GenBank/DDBJ databases">
        <authorList>
            <person name="Varghese N."/>
            <person name="Submissions S."/>
        </authorList>
    </citation>
    <scope>NUCLEOTIDE SEQUENCE [LARGE SCALE GENOMIC DNA]</scope>
    <source>
        <strain evidence="4">CGMCC 1.8895</strain>
    </source>
</reference>
<dbReference type="GO" id="GO:0016799">
    <property type="term" value="F:hydrolase activity, hydrolyzing N-glycosyl compounds"/>
    <property type="evidence" value="ECO:0007669"/>
    <property type="project" value="TreeGrafter"/>
</dbReference>
<dbReference type="EMBL" id="FNFY01000006">
    <property type="protein sequence ID" value="SDK65250.1"/>
    <property type="molecule type" value="Genomic_DNA"/>
</dbReference>
<accession>A0A1G9DN71</accession>
<evidence type="ECO:0000313" key="4">
    <source>
        <dbReference type="Proteomes" id="UP000199008"/>
    </source>
</evidence>
<dbReference type="GO" id="GO:0005829">
    <property type="term" value="C:cytosol"/>
    <property type="evidence" value="ECO:0007669"/>
    <property type="project" value="TreeGrafter"/>
</dbReference>
<keyword evidence="2" id="KW-0203">Cytokinin biosynthesis</keyword>
<dbReference type="InterPro" id="IPR005269">
    <property type="entry name" value="LOG"/>
</dbReference>